<sequence length="152" mass="16946">MFSVKYSGLGVSMQLSSMYPVIMTDRIAETAAFYIQHFGFNATFESDWYVSLRHATAQHHELAVLDYSHVSVPVAGQRPTTGLLLNFEVEHVDALYTRLITEAGLPVLLDLRSEEWGQRHFITADPNGVLIDVITNIPASEAYSAQYTGAHE</sequence>
<gene>
    <name evidence="2" type="ORF">SE18_09050</name>
</gene>
<organism evidence="2 3">
    <name type="scientific">Herpetosiphon geysericola</name>
    <dbReference type="NCBI Taxonomy" id="70996"/>
    <lineage>
        <taxon>Bacteria</taxon>
        <taxon>Bacillati</taxon>
        <taxon>Chloroflexota</taxon>
        <taxon>Chloroflexia</taxon>
        <taxon>Herpetosiphonales</taxon>
        <taxon>Herpetosiphonaceae</taxon>
        <taxon>Herpetosiphon</taxon>
    </lineage>
</organism>
<dbReference type="Gene3D" id="3.30.720.110">
    <property type="match status" value="1"/>
</dbReference>
<accession>A0A0P6XYX2</accession>
<dbReference type="AlphaFoldDB" id="A0A0P6XYX2"/>
<evidence type="ECO:0000313" key="2">
    <source>
        <dbReference type="EMBL" id="KPL88819.1"/>
    </source>
</evidence>
<dbReference type="Gene3D" id="3.30.720.120">
    <property type="match status" value="1"/>
</dbReference>
<dbReference type="InterPro" id="IPR004360">
    <property type="entry name" value="Glyas_Fos-R_dOase_dom"/>
</dbReference>
<keyword evidence="3" id="KW-1185">Reference proteome</keyword>
<dbReference type="STRING" id="70996.SE18_09050"/>
<dbReference type="InterPro" id="IPR029068">
    <property type="entry name" value="Glyas_Bleomycin-R_OHBP_Dase"/>
</dbReference>
<evidence type="ECO:0000313" key="3">
    <source>
        <dbReference type="Proteomes" id="UP000050277"/>
    </source>
</evidence>
<dbReference type="Proteomes" id="UP000050277">
    <property type="component" value="Unassembled WGS sequence"/>
</dbReference>
<dbReference type="SUPFAM" id="SSF54593">
    <property type="entry name" value="Glyoxalase/Bleomycin resistance protein/Dihydroxybiphenyl dioxygenase"/>
    <property type="match status" value="1"/>
</dbReference>
<name>A0A0P6XYX2_9CHLR</name>
<dbReference type="EMBL" id="LGKP01000015">
    <property type="protein sequence ID" value="KPL88819.1"/>
    <property type="molecule type" value="Genomic_DNA"/>
</dbReference>
<proteinExistence type="predicted"/>
<feature type="domain" description="VOC" evidence="1">
    <location>
        <begin position="16"/>
        <end position="136"/>
    </location>
</feature>
<reference evidence="2 3" key="1">
    <citation type="submission" date="2015-07" db="EMBL/GenBank/DDBJ databases">
        <title>Whole genome sequence of Herpetosiphon geysericola DSM 7119.</title>
        <authorList>
            <person name="Hemp J."/>
            <person name="Ward L.M."/>
            <person name="Pace L.A."/>
            <person name="Fischer W.W."/>
        </authorList>
    </citation>
    <scope>NUCLEOTIDE SEQUENCE [LARGE SCALE GENOMIC DNA]</scope>
    <source>
        <strain evidence="2 3">DSM 7119</strain>
    </source>
</reference>
<evidence type="ECO:0000259" key="1">
    <source>
        <dbReference type="PROSITE" id="PS51819"/>
    </source>
</evidence>
<dbReference type="PROSITE" id="PS51819">
    <property type="entry name" value="VOC"/>
    <property type="match status" value="1"/>
</dbReference>
<dbReference type="InterPro" id="IPR037523">
    <property type="entry name" value="VOC_core"/>
</dbReference>
<comment type="caution">
    <text evidence="2">The sequence shown here is derived from an EMBL/GenBank/DDBJ whole genome shotgun (WGS) entry which is preliminary data.</text>
</comment>
<protein>
    <submittedName>
        <fullName evidence="2">Glyoxalase</fullName>
    </submittedName>
</protein>
<dbReference type="Pfam" id="PF00903">
    <property type="entry name" value="Glyoxalase"/>
    <property type="match status" value="1"/>
</dbReference>